<protein>
    <recommendedName>
        <fullName evidence="4">Antitermination protein</fullName>
    </recommendedName>
</protein>
<sequence>MTVIITIQASDNARNRRRARRAEMQAQRQADENLARKIAVAASGCSTKVVKATTLPSIRDRNEGGAVCLPAVAIYNAGHRQTGIITAR</sequence>
<proteinExistence type="predicted"/>
<dbReference type="EMBL" id="CP026378">
    <property type="protein sequence ID" value="AUY25528.1"/>
    <property type="molecule type" value="Genomic_DNA"/>
</dbReference>
<name>A0ABN5HBE9_9GAMM</name>
<gene>
    <name evidence="2" type="ORF">C2E16_11825</name>
</gene>
<keyword evidence="3" id="KW-1185">Reference proteome</keyword>
<dbReference type="Proteomes" id="UP000237673">
    <property type="component" value="Chromosome"/>
</dbReference>
<organism evidence="2 3">
    <name type="scientific">Mixta calida</name>
    <dbReference type="NCBI Taxonomy" id="665913"/>
    <lineage>
        <taxon>Bacteria</taxon>
        <taxon>Pseudomonadati</taxon>
        <taxon>Pseudomonadota</taxon>
        <taxon>Gammaproteobacteria</taxon>
        <taxon>Enterobacterales</taxon>
        <taxon>Erwiniaceae</taxon>
        <taxon>Mixta</taxon>
    </lineage>
</organism>
<evidence type="ECO:0008006" key="4">
    <source>
        <dbReference type="Google" id="ProtNLM"/>
    </source>
</evidence>
<dbReference type="InterPro" id="IPR057902">
    <property type="entry name" value="N_peptide"/>
</dbReference>
<evidence type="ECO:0000313" key="2">
    <source>
        <dbReference type="EMBL" id="AUY25528.1"/>
    </source>
</evidence>
<dbReference type="Pfam" id="PF25694">
    <property type="entry name" value="N_peptide"/>
    <property type="match status" value="1"/>
</dbReference>
<reference evidence="2 3" key="1">
    <citation type="submission" date="2018-01" db="EMBL/GenBank/DDBJ databases">
        <title>Complete and assembled Genome of Pantoea calida DSM22759T.</title>
        <authorList>
            <person name="Stevens M.J.A."/>
            <person name="Zurfluh K."/>
            <person name="Stephan R."/>
        </authorList>
    </citation>
    <scope>NUCLEOTIDE SEQUENCE [LARGE SCALE GENOMIC DNA]</scope>
    <source>
        <strain evidence="2 3">DSM 22759</strain>
    </source>
</reference>
<evidence type="ECO:0000313" key="3">
    <source>
        <dbReference type="Proteomes" id="UP000237673"/>
    </source>
</evidence>
<accession>A0ABN5HBE9</accession>
<feature type="region of interest" description="Disordered" evidence="1">
    <location>
        <begin position="9"/>
        <end position="28"/>
    </location>
</feature>
<evidence type="ECO:0000256" key="1">
    <source>
        <dbReference type="SAM" id="MobiDB-lite"/>
    </source>
</evidence>
<dbReference type="RefSeq" id="WP_084970710.1">
    <property type="nucleotide sequence ID" value="NZ_CP026378.1"/>
</dbReference>